<evidence type="ECO:0000259" key="5">
    <source>
        <dbReference type="SMART" id="SM00478"/>
    </source>
</evidence>
<dbReference type="GO" id="GO:0003824">
    <property type="term" value="F:catalytic activity"/>
    <property type="evidence" value="ECO:0007669"/>
    <property type="project" value="InterPro"/>
</dbReference>
<evidence type="ECO:0000313" key="6">
    <source>
        <dbReference type="EMBL" id="KIE46418.1"/>
    </source>
</evidence>
<dbReference type="Gene3D" id="1.10.1670.10">
    <property type="entry name" value="Helix-hairpin-Helix base-excision DNA repair enzymes (C-terminal)"/>
    <property type="match status" value="1"/>
</dbReference>
<gene>
    <name evidence="6" type="ORF">U732_1879</name>
</gene>
<dbReference type="GO" id="GO:0006284">
    <property type="term" value="P:base-excision repair"/>
    <property type="evidence" value="ECO:0007669"/>
    <property type="project" value="InterPro"/>
</dbReference>
<dbReference type="PANTHER" id="PTHR10359:SF19">
    <property type="entry name" value="DNA REPAIR GLYCOSYLASE MJ1434-RELATED"/>
    <property type="match status" value="1"/>
</dbReference>
<organism evidence="6 7">
    <name type="scientific">Clostridium argentinense CDC 2741</name>
    <dbReference type="NCBI Taxonomy" id="1418104"/>
    <lineage>
        <taxon>Bacteria</taxon>
        <taxon>Bacillati</taxon>
        <taxon>Bacillota</taxon>
        <taxon>Clostridia</taxon>
        <taxon>Eubacteriales</taxon>
        <taxon>Clostridiaceae</taxon>
        <taxon>Clostridium</taxon>
    </lineage>
</organism>
<dbReference type="STRING" id="29341.RSJ17_16115"/>
<dbReference type="SMART" id="SM00478">
    <property type="entry name" value="ENDO3c"/>
    <property type="match status" value="1"/>
</dbReference>
<dbReference type="GO" id="GO:0051539">
    <property type="term" value="F:4 iron, 4 sulfur cluster binding"/>
    <property type="evidence" value="ECO:0007669"/>
    <property type="project" value="UniProtKB-KW"/>
</dbReference>
<reference evidence="6 7" key="1">
    <citation type="journal article" date="2015" name="Infect. Genet. Evol.">
        <title>Genomic sequences of six botulinum neurotoxin-producing strains representing three clostridial species illustrate the mobility and diversity of botulinum neurotoxin genes.</title>
        <authorList>
            <person name="Smith T.J."/>
            <person name="Hill K.K."/>
            <person name="Xie G."/>
            <person name="Foley B.T."/>
            <person name="Williamson C.H."/>
            <person name="Foster J.T."/>
            <person name="Johnson S.L."/>
            <person name="Chertkov O."/>
            <person name="Teshima H."/>
            <person name="Gibbons H.S."/>
            <person name="Johnsky L.A."/>
            <person name="Karavis M.A."/>
            <person name="Smith L.A."/>
        </authorList>
    </citation>
    <scope>NUCLEOTIDE SEQUENCE [LARGE SCALE GENOMIC DNA]</scope>
    <source>
        <strain evidence="6 7">CDC 2741</strain>
    </source>
</reference>
<dbReference type="RefSeq" id="WP_039633799.1">
    <property type="nucleotide sequence ID" value="NZ_AYSO01000017.1"/>
</dbReference>
<comment type="caution">
    <text evidence="6">The sequence shown here is derived from an EMBL/GenBank/DDBJ whole genome shotgun (WGS) entry which is preliminary data.</text>
</comment>
<dbReference type="Pfam" id="PF00730">
    <property type="entry name" value="HhH-GPD"/>
    <property type="match status" value="1"/>
</dbReference>
<evidence type="ECO:0000256" key="2">
    <source>
        <dbReference type="ARBA" id="ARBA00022723"/>
    </source>
</evidence>
<dbReference type="Gene3D" id="1.10.340.30">
    <property type="entry name" value="Hypothetical protein, domain 2"/>
    <property type="match status" value="1"/>
</dbReference>
<proteinExistence type="predicted"/>
<evidence type="ECO:0000313" key="7">
    <source>
        <dbReference type="Proteomes" id="UP000031366"/>
    </source>
</evidence>
<dbReference type="EMBL" id="AYSO01000017">
    <property type="protein sequence ID" value="KIE46418.1"/>
    <property type="molecule type" value="Genomic_DNA"/>
</dbReference>
<evidence type="ECO:0000256" key="4">
    <source>
        <dbReference type="ARBA" id="ARBA00023014"/>
    </source>
</evidence>
<evidence type="ECO:0000256" key="3">
    <source>
        <dbReference type="ARBA" id="ARBA00023004"/>
    </source>
</evidence>
<name>A0A0C1U4D5_9CLOT</name>
<evidence type="ECO:0000256" key="1">
    <source>
        <dbReference type="ARBA" id="ARBA00022485"/>
    </source>
</evidence>
<dbReference type="PIRSF" id="PIRSF001435">
    <property type="entry name" value="Nth"/>
    <property type="match status" value="1"/>
</dbReference>
<dbReference type="SUPFAM" id="SSF48150">
    <property type="entry name" value="DNA-glycosylase"/>
    <property type="match status" value="1"/>
</dbReference>
<accession>A0A0C1U4D5</accession>
<dbReference type="OrthoDB" id="9802365at2"/>
<keyword evidence="2" id="KW-0479">Metal-binding</keyword>
<dbReference type="InterPro" id="IPR011257">
    <property type="entry name" value="DNA_glycosylase"/>
</dbReference>
<keyword evidence="3" id="KW-0408">Iron</keyword>
<dbReference type="InterPro" id="IPR023170">
    <property type="entry name" value="HhH_base_excis_C"/>
</dbReference>
<dbReference type="CDD" id="cd00056">
    <property type="entry name" value="ENDO3c"/>
    <property type="match status" value="1"/>
</dbReference>
<protein>
    <submittedName>
        <fullName evidence="6">Helix-hairpin-helix motif family protein</fullName>
    </submittedName>
</protein>
<keyword evidence="1" id="KW-0004">4Fe-4S</keyword>
<keyword evidence="4" id="KW-0411">Iron-sulfur</keyword>
<dbReference type="AlphaFoldDB" id="A0A0C1U4D5"/>
<keyword evidence="7" id="KW-1185">Reference proteome</keyword>
<dbReference type="InterPro" id="IPR003265">
    <property type="entry name" value="HhH-GPD_domain"/>
</dbReference>
<feature type="domain" description="HhH-GPD" evidence="5">
    <location>
        <begin position="35"/>
        <end position="190"/>
    </location>
</feature>
<dbReference type="PANTHER" id="PTHR10359">
    <property type="entry name" value="A/G-SPECIFIC ADENINE GLYCOSYLASE/ENDONUCLEASE III"/>
    <property type="match status" value="1"/>
</dbReference>
<sequence length="215" mass="24929">MKGLIQIYNLLLTAYGKRSWWSAKTDFEMMVGAILTQNTSWTNVEKAISNLGDNLSPEFIETVSNKELGEIIRSSGYYNQKAIRLKALTSWFKKYSYDIKNTEGINGQVLRDELLEIKGVGRETADSILTYALNIPFFIVDTYTKRILYRIGYDIPKNYDELRIKIEESIPKDLYIYNEFHGLIVEHAKRYCKKSPNCRECPLESICEKRILVAI</sequence>
<dbReference type="Proteomes" id="UP000031366">
    <property type="component" value="Unassembled WGS sequence"/>
</dbReference>
<dbReference type="GO" id="GO:0046872">
    <property type="term" value="F:metal ion binding"/>
    <property type="evidence" value="ECO:0007669"/>
    <property type="project" value="UniProtKB-KW"/>
</dbReference>